<evidence type="ECO:0000313" key="2">
    <source>
        <dbReference type="EMBL" id="ATX81528.1"/>
    </source>
</evidence>
<evidence type="ECO:0000313" key="3">
    <source>
        <dbReference type="Proteomes" id="UP000231637"/>
    </source>
</evidence>
<evidence type="ECO:0000256" key="1">
    <source>
        <dbReference type="SAM" id="Phobius"/>
    </source>
</evidence>
<dbReference type="Proteomes" id="UP000231637">
    <property type="component" value="Chromosome"/>
</dbReference>
<proteinExistence type="predicted"/>
<accession>A0A2K8L2I2</accession>
<protein>
    <submittedName>
        <fullName evidence="2">Uncharacterized protein</fullName>
    </submittedName>
</protein>
<keyword evidence="1" id="KW-1133">Transmembrane helix</keyword>
<gene>
    <name evidence="2" type="ORF">Ga0123462_0658</name>
</gene>
<dbReference type="AlphaFoldDB" id="A0A2K8L2I2"/>
<keyword evidence="1" id="KW-0812">Transmembrane</keyword>
<sequence length="29" mass="3287">MAKWFERLQILVGLLIIVALMVVMELVSA</sequence>
<keyword evidence="3" id="KW-1185">Reference proteome</keyword>
<name>A0A2K8L2I2_9PROT</name>
<dbReference type="KEGG" id="mfn:Ga0123462_0658"/>
<keyword evidence="1" id="KW-0472">Membrane</keyword>
<reference evidence="2 3" key="1">
    <citation type="submission" date="2016-12" db="EMBL/GenBank/DDBJ databases">
        <title>Isolation and genomic insights into novel planktonic Zetaproteobacteria from stratified waters of the Chesapeake Bay.</title>
        <authorList>
            <person name="McAllister S.M."/>
            <person name="Kato S."/>
            <person name="Chan C.S."/>
            <person name="Chiu B.K."/>
            <person name="Field E.K."/>
        </authorList>
    </citation>
    <scope>NUCLEOTIDE SEQUENCE [LARGE SCALE GENOMIC DNA]</scope>
    <source>
        <strain evidence="2 3">CP-8</strain>
    </source>
</reference>
<organism evidence="2 3">
    <name type="scientific">Mariprofundus ferrinatatus</name>
    <dbReference type="NCBI Taxonomy" id="1921087"/>
    <lineage>
        <taxon>Bacteria</taxon>
        <taxon>Pseudomonadati</taxon>
        <taxon>Pseudomonadota</taxon>
        <taxon>Candidatius Mariprofundia</taxon>
        <taxon>Mariprofundales</taxon>
        <taxon>Mariprofundaceae</taxon>
        <taxon>Mariprofundus</taxon>
    </lineage>
</organism>
<dbReference type="EMBL" id="CP018800">
    <property type="protein sequence ID" value="ATX81528.1"/>
    <property type="molecule type" value="Genomic_DNA"/>
</dbReference>
<feature type="transmembrane region" description="Helical" evidence="1">
    <location>
        <begin position="7"/>
        <end position="27"/>
    </location>
</feature>